<dbReference type="PANTHER" id="PTHR12304:SF4">
    <property type="entry name" value="URIDINE NUCLEOSIDASE"/>
    <property type="match status" value="1"/>
</dbReference>
<dbReference type="RefSeq" id="WP_310838606.1">
    <property type="nucleotide sequence ID" value="NZ_JAVLSM010000017.1"/>
</dbReference>
<dbReference type="PANTHER" id="PTHR12304">
    <property type="entry name" value="INOSINE-URIDINE PREFERRING NUCLEOSIDE HYDROLASE"/>
    <property type="match status" value="1"/>
</dbReference>
<evidence type="ECO:0000256" key="2">
    <source>
        <dbReference type="ARBA" id="ARBA00023295"/>
    </source>
</evidence>
<dbReference type="SUPFAM" id="SSF53590">
    <property type="entry name" value="Nucleoside hydrolase"/>
    <property type="match status" value="1"/>
</dbReference>
<proteinExistence type="predicted"/>
<sequence>MSTVIIDCDPGIDDALALFLAAGSVELDLLAITTTAGNRPAAITAGNARKLMDLAGRPDLAVHAGAERPLSGQPARCNLVHGEDGLGGVLPGTPAALESEHGALALVRHLQQAPAGSIDLVAIGPLTNLALAELLVPGILRRSRRLSIMGGALRVPGNITPAAEFNFYADPLAADLVMRSGAAIHLYPLDVTHQAVMSPAWIETTGCLANRCGQAAAAMLKQYAAMDPLLHDVCPVAALLQPALFGEQLCRVEVDWRPGLTEGYALTQFDPPDASASFIRAATSVDNDGLLALVLEKLSGLP</sequence>
<name>A0AAE4K567_9BURK</name>
<dbReference type="InterPro" id="IPR023186">
    <property type="entry name" value="IUNH"/>
</dbReference>
<feature type="domain" description="Inosine/uridine-preferring nucleoside hydrolase" evidence="3">
    <location>
        <begin position="4"/>
        <end position="290"/>
    </location>
</feature>
<dbReference type="AlphaFoldDB" id="A0AAE4K567"/>
<keyword evidence="2" id="KW-0326">Glycosidase</keyword>
<evidence type="ECO:0000256" key="1">
    <source>
        <dbReference type="ARBA" id="ARBA00022801"/>
    </source>
</evidence>
<organism evidence="4">
    <name type="scientific">Herbaspirillum huttiense subsp. nephrolepidis</name>
    <dbReference type="NCBI Taxonomy" id="3075126"/>
    <lineage>
        <taxon>Bacteria</taxon>
        <taxon>Pseudomonadati</taxon>
        <taxon>Pseudomonadota</taxon>
        <taxon>Betaproteobacteria</taxon>
        <taxon>Burkholderiales</taxon>
        <taxon>Oxalobacteraceae</taxon>
        <taxon>Herbaspirillum</taxon>
    </lineage>
</organism>
<accession>A0AAE4K567</accession>
<gene>
    <name evidence="4" type="ORF">RJN63_19400</name>
</gene>
<protein>
    <submittedName>
        <fullName evidence="4">Nucleoside hydrolase</fullName>
    </submittedName>
</protein>
<dbReference type="GO" id="GO:0008477">
    <property type="term" value="F:purine nucleosidase activity"/>
    <property type="evidence" value="ECO:0007669"/>
    <property type="project" value="TreeGrafter"/>
</dbReference>
<dbReference type="Pfam" id="PF01156">
    <property type="entry name" value="IU_nuc_hydro"/>
    <property type="match status" value="1"/>
</dbReference>
<evidence type="ECO:0000313" key="4">
    <source>
        <dbReference type="EMBL" id="MDT0339009.1"/>
    </source>
</evidence>
<keyword evidence="1 4" id="KW-0378">Hydrolase</keyword>
<reference evidence="4" key="1">
    <citation type="submission" date="2023-02" db="EMBL/GenBank/DDBJ databases">
        <title>Description of Herbaspirillum huttiense subsp. nephrolepsisexaltata and Herbaspirillum huttiense subsp. lycopersicon.</title>
        <authorList>
            <person name="Poudel M."/>
            <person name="Sharma A."/>
            <person name="Goss E."/>
            <person name="Tapia J.H."/>
            <person name="Harmon C.M."/>
            <person name="Jones J.B."/>
        </authorList>
    </citation>
    <scope>NUCLEOTIDE SEQUENCE</scope>
    <source>
        <strain evidence="4">NC40101</strain>
    </source>
</reference>
<evidence type="ECO:0000259" key="3">
    <source>
        <dbReference type="Pfam" id="PF01156"/>
    </source>
</evidence>
<dbReference type="GO" id="GO:0006152">
    <property type="term" value="P:purine nucleoside catabolic process"/>
    <property type="evidence" value="ECO:0007669"/>
    <property type="project" value="TreeGrafter"/>
</dbReference>
<dbReference type="EMBL" id="JAVRAA010000011">
    <property type="protein sequence ID" value="MDT0339009.1"/>
    <property type="molecule type" value="Genomic_DNA"/>
</dbReference>
<dbReference type="Gene3D" id="3.90.245.10">
    <property type="entry name" value="Ribonucleoside hydrolase-like"/>
    <property type="match status" value="1"/>
</dbReference>
<dbReference type="InterPro" id="IPR001910">
    <property type="entry name" value="Inosine/uridine_hydrolase_dom"/>
</dbReference>
<dbReference type="GO" id="GO:0005829">
    <property type="term" value="C:cytosol"/>
    <property type="evidence" value="ECO:0007669"/>
    <property type="project" value="TreeGrafter"/>
</dbReference>
<comment type="caution">
    <text evidence="4">The sequence shown here is derived from an EMBL/GenBank/DDBJ whole genome shotgun (WGS) entry which is preliminary data.</text>
</comment>
<dbReference type="InterPro" id="IPR036452">
    <property type="entry name" value="Ribo_hydro-like"/>
</dbReference>